<evidence type="ECO:0000313" key="2">
    <source>
        <dbReference type="EMBL" id="PIT86870.1"/>
    </source>
</evidence>
<evidence type="ECO:0000313" key="3">
    <source>
        <dbReference type="Proteomes" id="UP000229362"/>
    </source>
</evidence>
<dbReference type="Proteomes" id="UP000229362">
    <property type="component" value="Unassembled WGS sequence"/>
</dbReference>
<reference evidence="3" key="1">
    <citation type="submission" date="2017-09" db="EMBL/GenBank/DDBJ databases">
        <title>Depth-based differentiation of microbial function through sediment-hosted aquifers and enrichment of novel symbionts in the deep terrestrial subsurface.</title>
        <authorList>
            <person name="Probst A.J."/>
            <person name="Ladd B."/>
            <person name="Jarett J.K."/>
            <person name="Geller-Mcgrath D.E."/>
            <person name="Sieber C.M.K."/>
            <person name="Emerson J.B."/>
            <person name="Anantharaman K."/>
            <person name="Thomas B.C."/>
            <person name="Malmstrom R."/>
            <person name="Stieglmeier M."/>
            <person name="Klingl A."/>
            <person name="Woyke T."/>
            <person name="Ryan C.M."/>
            <person name="Banfield J.F."/>
        </authorList>
    </citation>
    <scope>NUCLEOTIDE SEQUENCE [LARGE SCALE GENOMIC DNA]</scope>
</reference>
<organism evidence="2 3">
    <name type="scientific">Candidatus Magasanikbacteria bacterium CG10_big_fil_rev_8_21_14_0_10_43_6</name>
    <dbReference type="NCBI Taxonomy" id="1974650"/>
    <lineage>
        <taxon>Bacteria</taxon>
        <taxon>Candidatus Magasanikiibacteriota</taxon>
    </lineage>
</organism>
<feature type="compositionally biased region" description="Polar residues" evidence="1">
    <location>
        <begin position="40"/>
        <end position="49"/>
    </location>
</feature>
<accession>A0A2M6W2C9</accession>
<evidence type="ECO:0008006" key="4">
    <source>
        <dbReference type="Google" id="ProtNLM"/>
    </source>
</evidence>
<protein>
    <recommendedName>
        <fullName evidence="4">Fibronectin type-III domain-containing protein</fullName>
    </recommendedName>
</protein>
<comment type="caution">
    <text evidence="2">The sequence shown here is derived from an EMBL/GenBank/DDBJ whole genome shotgun (WGS) entry which is preliminary data.</text>
</comment>
<dbReference type="AlphaFoldDB" id="A0A2M6W2C9"/>
<name>A0A2M6W2C9_9BACT</name>
<dbReference type="EMBL" id="PFBZ01000032">
    <property type="protein sequence ID" value="PIT86870.1"/>
    <property type="molecule type" value="Genomic_DNA"/>
</dbReference>
<sequence>MFALLLLVGGGCAPKDDYSSTDTNAETGTEHVPVTKNAAGATTRTSTTEQHTDFVLTAEPTGDRTVAFSWTLPDELAAQAEKFMVVRGTTPNPEHPATWWWWRGASYRNLEWSELPLGEAHFRVCAIVEDNCIAYSNDIVVEVE</sequence>
<gene>
    <name evidence="2" type="ORF">COU33_00780</name>
</gene>
<feature type="region of interest" description="Disordered" evidence="1">
    <location>
        <begin position="16"/>
        <end position="50"/>
    </location>
</feature>
<proteinExistence type="predicted"/>
<evidence type="ECO:0000256" key="1">
    <source>
        <dbReference type="SAM" id="MobiDB-lite"/>
    </source>
</evidence>